<protein>
    <submittedName>
        <fullName evidence="1">DNA-binding response regulator</fullName>
    </submittedName>
</protein>
<proteinExistence type="predicted"/>
<accession>A0AAN4QDM3</accession>
<name>A0AAN4QDM3_PSESF</name>
<dbReference type="Proteomes" id="UP000248291">
    <property type="component" value="Unassembled WGS sequence"/>
</dbReference>
<sequence length="337" mass="38437">MATDFTTSAKERQNVLNNKYALAHAENHLSLGGVSYGGETVFTKQQLMELFGVSEATIERYITGHAEELKANGYRLIKGKNLKDFKQLAYGTLISEGTKTSVLGVFSFRSLLNLAMLLTESEQARNIRSRLLDIVIDVMAERSGGHTKFINQRDQDYLPAAFQEYSHREEFTRALSSYLDMGPMKFGIYTNKIYQAIFHENATEYKKILNLAEKDNMRETLYAEVIRAIASFESGLATEMKNFHEKNGRTLRPVELDNLIKAAEDNPYMKPILNEARTKMASRDLCFRDALHEKLESYIQAVPEGDFVRFLGETSKSLEERLADPELLAVFKRLKDR</sequence>
<dbReference type="EMBL" id="BGKA01000300">
    <property type="protein sequence ID" value="GBH21559.1"/>
    <property type="molecule type" value="Genomic_DNA"/>
</dbReference>
<organism evidence="1 2">
    <name type="scientific">Pseudomonas syringae pv. actinidiae</name>
    <dbReference type="NCBI Taxonomy" id="103796"/>
    <lineage>
        <taxon>Bacteria</taxon>
        <taxon>Pseudomonadati</taxon>
        <taxon>Pseudomonadota</taxon>
        <taxon>Gammaproteobacteria</taxon>
        <taxon>Pseudomonadales</taxon>
        <taxon>Pseudomonadaceae</taxon>
        <taxon>Pseudomonas</taxon>
        <taxon>Pseudomonas syringae</taxon>
    </lineage>
</organism>
<evidence type="ECO:0000313" key="1">
    <source>
        <dbReference type="EMBL" id="GBH21559.1"/>
    </source>
</evidence>
<keyword evidence="1" id="KW-0238">DNA-binding</keyword>
<evidence type="ECO:0000313" key="2">
    <source>
        <dbReference type="Proteomes" id="UP000248291"/>
    </source>
</evidence>
<dbReference type="AlphaFoldDB" id="A0AAN4QDM3"/>
<gene>
    <name evidence="1" type="ORF">KPSA3_07607</name>
</gene>
<dbReference type="GO" id="GO:0003677">
    <property type="term" value="F:DNA binding"/>
    <property type="evidence" value="ECO:0007669"/>
    <property type="project" value="UniProtKB-KW"/>
</dbReference>
<dbReference type="RefSeq" id="WP_017683425.1">
    <property type="nucleotide sequence ID" value="NZ_BGKA01000300.1"/>
</dbReference>
<comment type="caution">
    <text evidence="1">The sequence shown here is derived from an EMBL/GenBank/DDBJ whole genome shotgun (WGS) entry which is preliminary data.</text>
</comment>
<reference evidence="1 2" key="1">
    <citation type="submission" date="2018-04" db="EMBL/GenBank/DDBJ databases">
        <title>Draft genome sequence of Pseudomonas syringae pv. actinidiae biovar 3 strains isolated from kiwifruit in Kagawa prefecture.</title>
        <authorList>
            <person name="Tabuchi M."/>
            <person name="Saito M."/>
            <person name="Fujiwara S."/>
            <person name="Sasa N."/>
            <person name="Akimitsu K."/>
            <person name="Gomi K."/>
            <person name="Konishi-Sugita S."/>
            <person name="Hamano K."/>
            <person name="Kataoka I."/>
        </authorList>
    </citation>
    <scope>NUCLEOTIDE SEQUENCE [LARGE SCALE GENOMIC DNA]</scope>
    <source>
        <strain evidence="1 2">MAFF212211</strain>
    </source>
</reference>